<organism evidence="3 4">
    <name type="scientific">Marinomonas mediterranea (strain ATCC 700492 / JCM 21426 / NBRC 103028 / MMB-1)</name>
    <dbReference type="NCBI Taxonomy" id="717774"/>
    <lineage>
        <taxon>Bacteria</taxon>
        <taxon>Pseudomonadati</taxon>
        <taxon>Pseudomonadota</taxon>
        <taxon>Gammaproteobacteria</taxon>
        <taxon>Oceanospirillales</taxon>
        <taxon>Oceanospirillaceae</taxon>
        <taxon>Marinomonas</taxon>
    </lineage>
</organism>
<proteinExistence type="predicted"/>
<keyword evidence="4" id="KW-1185">Reference proteome</keyword>
<reference evidence="3 4" key="1">
    <citation type="journal article" date="2012" name="Stand. Genomic Sci.">
        <title>Complete genome sequence of the melanogenic marine bacterium Marinomonas mediterranea type strain (MMB-1(T)).</title>
        <authorList>
            <person name="Lucas-Elio P."/>
            <person name="Goodwin L."/>
            <person name="Woyke T."/>
            <person name="Pitluck S."/>
            <person name="Nolan M."/>
            <person name="Kyrpides N.C."/>
            <person name="Detter J.C."/>
            <person name="Copeland A."/>
            <person name="Teshima H."/>
            <person name="Bruce D."/>
            <person name="Detter C."/>
            <person name="Tapia R."/>
            <person name="Han S."/>
            <person name="Land M.L."/>
            <person name="Ivanova N."/>
            <person name="Mikhailova N."/>
            <person name="Johnston A.W."/>
            <person name="Sanchez-Amat A."/>
        </authorList>
    </citation>
    <scope>NUCLEOTIDE SEQUENCE [LARGE SCALE GENOMIC DNA]</scope>
    <source>
        <strain evidence="4">ATCC 700492 / JCM 21426 / NBRC 103028 / MMB-1</strain>
    </source>
</reference>
<gene>
    <name evidence="3" type="ordered locus">Marme_1261</name>
</gene>
<evidence type="ECO:0000256" key="1">
    <source>
        <dbReference type="SAM" id="MobiDB-lite"/>
    </source>
</evidence>
<accession>F2JVJ0</accession>
<dbReference type="OrthoDB" id="9810174at2"/>
<dbReference type="STRING" id="717774.Marme_1261"/>
<dbReference type="InterPro" id="IPR011083">
    <property type="entry name" value="Phage_tail_collar_dom"/>
</dbReference>
<evidence type="ECO:0000313" key="3">
    <source>
        <dbReference type="EMBL" id="ADZ90534.1"/>
    </source>
</evidence>
<dbReference type="PATRIC" id="fig|717774.3.peg.1308"/>
<dbReference type="SUPFAM" id="SSF88874">
    <property type="entry name" value="Receptor-binding domain of short tail fibre protein gp12"/>
    <property type="match status" value="1"/>
</dbReference>
<evidence type="ECO:0000313" key="4">
    <source>
        <dbReference type="Proteomes" id="UP000001062"/>
    </source>
</evidence>
<name>F2JVJ0_MARM1</name>
<dbReference type="InterPro" id="IPR037053">
    <property type="entry name" value="Phage_tail_collar_dom_sf"/>
</dbReference>
<dbReference type="EMBL" id="CP002583">
    <property type="protein sequence ID" value="ADZ90534.1"/>
    <property type="molecule type" value="Genomic_DNA"/>
</dbReference>
<feature type="domain" description="Phage tail collar" evidence="2">
    <location>
        <begin position="7"/>
        <end position="63"/>
    </location>
</feature>
<evidence type="ECO:0000259" key="2">
    <source>
        <dbReference type="Pfam" id="PF07484"/>
    </source>
</evidence>
<sequence length="177" mass="18847">MAQGFIGEIRMFAGTFAPRDWAFCNGAVLGVNENPSLFSLIGSTHGGDGRSTFGLPEMRGRVPVGSGHGPSLTPRINGQRYGVESVELNISEMPSHNHPMQASTNPPTSPSPANSVTASPDSSGTPFGFYHEFGDPYTAFDSRVVDTAGNGEAHPNMMPYQSINFIIALKGIYPSRN</sequence>
<dbReference type="Gene3D" id="3.90.1340.10">
    <property type="entry name" value="Phage tail collar domain"/>
    <property type="match status" value="1"/>
</dbReference>
<protein>
    <submittedName>
        <fullName evidence="3">Tail Collar domain protein</fullName>
    </submittedName>
</protein>
<feature type="region of interest" description="Disordered" evidence="1">
    <location>
        <begin position="94"/>
        <end position="122"/>
    </location>
</feature>
<dbReference type="eggNOG" id="COG4675">
    <property type="taxonomic scope" value="Bacteria"/>
</dbReference>
<dbReference type="HOGENOM" id="CLU_087872_1_1_6"/>
<dbReference type="KEGG" id="mme:Marme_1261"/>
<dbReference type="Pfam" id="PF07484">
    <property type="entry name" value="Collar"/>
    <property type="match status" value="1"/>
</dbReference>
<dbReference type="RefSeq" id="WP_013660439.1">
    <property type="nucleotide sequence ID" value="NC_015276.1"/>
</dbReference>
<feature type="compositionally biased region" description="Low complexity" evidence="1">
    <location>
        <begin position="102"/>
        <end position="120"/>
    </location>
</feature>
<dbReference type="AlphaFoldDB" id="F2JVJ0"/>
<dbReference type="Proteomes" id="UP000001062">
    <property type="component" value="Chromosome"/>
</dbReference>